<evidence type="ECO:0000313" key="1">
    <source>
        <dbReference type="EMBL" id="PCJ01224.1"/>
    </source>
</evidence>
<proteinExistence type="predicted"/>
<reference key="1">
    <citation type="submission" date="2017-08" db="EMBL/GenBank/DDBJ databases">
        <title>A dynamic microbial community with high functional redundancy inhabits the cold, oxic subseafloor aquifer.</title>
        <authorList>
            <person name="Tully B.J."/>
            <person name="Wheat C.G."/>
            <person name="Glazer B.T."/>
            <person name="Huber J.A."/>
        </authorList>
    </citation>
    <scope>NUCLEOTIDE SEQUENCE [LARGE SCALE GENOMIC DNA]</scope>
</reference>
<reference evidence="1" key="2">
    <citation type="journal article" date="2018" name="ISME J.">
        <title>A dynamic microbial community with high functional redundancy inhabits the cold, oxic subseafloor aquifer.</title>
        <authorList>
            <person name="Tully B.J."/>
            <person name="Wheat C.G."/>
            <person name="Glazer B.T."/>
            <person name="Huber J.A."/>
        </authorList>
    </citation>
    <scope>NUCLEOTIDE SEQUENCE</scope>
    <source>
        <strain evidence="1">NORP83</strain>
    </source>
</reference>
<dbReference type="SUPFAM" id="SSF48403">
    <property type="entry name" value="Ankyrin repeat"/>
    <property type="match status" value="1"/>
</dbReference>
<protein>
    <recommendedName>
        <fullName evidence="2">Ankyrin repeat domain-containing protein</fullName>
    </recommendedName>
</protein>
<dbReference type="Gene3D" id="1.25.40.20">
    <property type="entry name" value="Ankyrin repeat-containing domain"/>
    <property type="match status" value="1"/>
</dbReference>
<gene>
    <name evidence="1" type="ORF">COB13_07640</name>
</gene>
<dbReference type="InterPro" id="IPR036770">
    <property type="entry name" value="Ankyrin_rpt-contain_sf"/>
</dbReference>
<name>A0A2A4Z277_9PROT</name>
<sequence length="138" mass="15311">MINIDKLINKNKEMLRSEYPNILNGANNGDLVEITAAVEGNPECINDTDKQTGVTALHLVSSDGNFSCVDYLCDQVGIDISIVDNFHRPAYLCAMQIGRQDIVDRIFKTVDENITRKEELEDTGANVSSLRPKPPTFP</sequence>
<accession>A0A2A4Z277</accession>
<evidence type="ECO:0008006" key="2">
    <source>
        <dbReference type="Google" id="ProtNLM"/>
    </source>
</evidence>
<dbReference type="EMBL" id="NVUS01000008">
    <property type="protein sequence ID" value="PCJ01224.1"/>
    <property type="molecule type" value="Genomic_DNA"/>
</dbReference>
<dbReference type="InterPro" id="IPR002110">
    <property type="entry name" value="Ankyrin_rpt"/>
</dbReference>
<dbReference type="Pfam" id="PF12796">
    <property type="entry name" value="Ank_2"/>
    <property type="match status" value="1"/>
</dbReference>
<dbReference type="AlphaFoldDB" id="A0A2A4Z277"/>
<organism evidence="1">
    <name type="scientific">OCS116 cluster bacterium</name>
    <dbReference type="NCBI Taxonomy" id="2030921"/>
    <lineage>
        <taxon>Bacteria</taxon>
        <taxon>Pseudomonadati</taxon>
        <taxon>Pseudomonadota</taxon>
        <taxon>Alphaproteobacteria</taxon>
        <taxon>OCS116 cluster</taxon>
    </lineage>
</organism>
<comment type="caution">
    <text evidence="1">The sequence shown here is derived from an EMBL/GenBank/DDBJ whole genome shotgun (WGS) entry which is preliminary data.</text>
</comment>